<evidence type="ECO:0000256" key="5">
    <source>
        <dbReference type="ARBA" id="ARBA00022980"/>
    </source>
</evidence>
<comment type="function">
    <text evidence="7 9">Forms part of the ribosomal stalk which helps the ribosome interact with GTP-bound translation factors.</text>
</comment>
<comment type="subunit">
    <text evidence="7">Part of the ribosomal stalk of the 50S ribosomal subunit. Interacts with L10 and the large rRNA to form the base of the stalk. L10 forms an elongated spine to which L12 dimers bind in a sequential fashion forming a multimeric L10(L12)X complex.</text>
</comment>
<evidence type="ECO:0000256" key="3">
    <source>
        <dbReference type="ARBA" id="ARBA00022730"/>
    </source>
</evidence>
<evidence type="ECO:0000256" key="1">
    <source>
        <dbReference type="ARBA" id="ARBA00010537"/>
    </source>
</evidence>
<feature type="domain" description="Large ribosomal subunit protein uL11 C-terminal" evidence="10">
    <location>
        <begin position="70"/>
        <end position="138"/>
    </location>
</feature>
<dbReference type="EMBL" id="CP048104">
    <property type="protein sequence ID" value="QKG85512.1"/>
    <property type="molecule type" value="Genomic_DNA"/>
</dbReference>
<dbReference type="Pfam" id="PF03946">
    <property type="entry name" value="Ribosomal_L11_N"/>
    <property type="match status" value="1"/>
</dbReference>
<dbReference type="Gene3D" id="1.10.10.250">
    <property type="entry name" value="Ribosomal protein L11, C-terminal domain"/>
    <property type="match status" value="1"/>
</dbReference>
<dbReference type="InterPro" id="IPR006519">
    <property type="entry name" value="Ribosomal_uL11_bac-typ"/>
</dbReference>
<dbReference type="Proteomes" id="UP000503088">
    <property type="component" value="Chromosome"/>
</dbReference>
<keyword evidence="2 7" id="KW-0488">Methylation</keyword>
<dbReference type="SUPFAM" id="SSF46906">
    <property type="entry name" value="Ribosomal protein L11, C-terminal domain"/>
    <property type="match status" value="1"/>
</dbReference>
<keyword evidence="5 7" id="KW-0689">Ribosomal protein</keyword>
<dbReference type="AlphaFoldDB" id="A0A7D4BGZ0"/>
<dbReference type="FunFam" id="1.10.10.250:FF:000001">
    <property type="entry name" value="50S ribosomal protein L11"/>
    <property type="match status" value="1"/>
</dbReference>
<gene>
    <name evidence="7 12" type="primary">rplK</name>
    <name evidence="12" type="ORF">GXN76_14325</name>
</gene>
<dbReference type="GO" id="GO:0006412">
    <property type="term" value="P:translation"/>
    <property type="evidence" value="ECO:0007669"/>
    <property type="project" value="UniProtKB-UniRule"/>
</dbReference>
<protein>
    <recommendedName>
        <fullName evidence="7">Large ribosomal subunit protein uL11</fullName>
    </recommendedName>
</protein>
<comment type="similarity">
    <text evidence="1 7 8">Belongs to the universal ribosomal protein uL11 family.</text>
</comment>
<sequence>MEKPVKRRLRIKLEAGQANPAKVGKDLAPTGINLLQFCQQYNDMTKAQTGEIIPAEITVYEDRSFHVKLKTPPTSYLLRQYAGIAKGAAKPGSETVGSITQKQLRKIAEIKLPDLNTADVNNAMSMIVGTAKNMGIRIEQD</sequence>
<reference evidence="12 13" key="1">
    <citation type="submission" date="2020-01" db="EMBL/GenBank/DDBJ databases">
        <authorList>
            <person name="Gulvik C.A."/>
            <person name="Batra D.G."/>
        </authorList>
    </citation>
    <scope>NUCLEOTIDE SEQUENCE [LARGE SCALE GENOMIC DNA]</scope>
    <source>
        <strain evidence="12 13">W9323</strain>
    </source>
</reference>
<evidence type="ECO:0000256" key="2">
    <source>
        <dbReference type="ARBA" id="ARBA00022481"/>
    </source>
</evidence>
<keyword evidence="6 7" id="KW-0687">Ribonucleoprotein</keyword>
<dbReference type="GO" id="GO:0022625">
    <property type="term" value="C:cytosolic large ribosomal subunit"/>
    <property type="evidence" value="ECO:0007669"/>
    <property type="project" value="TreeGrafter"/>
</dbReference>
<evidence type="ECO:0000256" key="7">
    <source>
        <dbReference type="HAMAP-Rule" id="MF_00736"/>
    </source>
</evidence>
<name>A0A7D4BGZ0_9BACL</name>
<dbReference type="Pfam" id="PF00298">
    <property type="entry name" value="Ribosomal_L11"/>
    <property type="match status" value="1"/>
</dbReference>
<dbReference type="CDD" id="cd00349">
    <property type="entry name" value="Ribosomal_L11"/>
    <property type="match status" value="1"/>
</dbReference>
<dbReference type="PANTHER" id="PTHR11661">
    <property type="entry name" value="60S RIBOSOMAL PROTEIN L12"/>
    <property type="match status" value="1"/>
</dbReference>
<dbReference type="KEGG" id="kpul:GXN76_14325"/>
<dbReference type="InterPro" id="IPR036796">
    <property type="entry name" value="Ribosomal_uL11_N_sf"/>
</dbReference>
<dbReference type="InterPro" id="IPR020783">
    <property type="entry name" value="Ribosomal_uL11_C"/>
</dbReference>
<dbReference type="GO" id="GO:0070180">
    <property type="term" value="F:large ribosomal subunit rRNA binding"/>
    <property type="evidence" value="ECO:0007669"/>
    <property type="project" value="UniProtKB-UniRule"/>
</dbReference>
<keyword evidence="13" id="KW-1185">Reference proteome</keyword>
<evidence type="ECO:0000259" key="11">
    <source>
        <dbReference type="Pfam" id="PF03946"/>
    </source>
</evidence>
<feature type="domain" description="Large ribosomal subunit protein uL11 N-terminal" evidence="11">
    <location>
        <begin position="10"/>
        <end position="65"/>
    </location>
</feature>
<evidence type="ECO:0000256" key="6">
    <source>
        <dbReference type="ARBA" id="ARBA00023274"/>
    </source>
</evidence>
<dbReference type="SMART" id="SM00649">
    <property type="entry name" value="RL11"/>
    <property type="match status" value="1"/>
</dbReference>
<dbReference type="NCBIfam" id="TIGR01632">
    <property type="entry name" value="L11_bact"/>
    <property type="match status" value="1"/>
</dbReference>
<dbReference type="Gene3D" id="3.30.1550.10">
    <property type="entry name" value="Ribosomal protein L11/L12, N-terminal domain"/>
    <property type="match status" value="1"/>
</dbReference>
<comment type="PTM">
    <text evidence="7 9">One or more lysine residues are methylated.</text>
</comment>
<evidence type="ECO:0000313" key="12">
    <source>
        <dbReference type="EMBL" id="QKG85512.1"/>
    </source>
</evidence>
<dbReference type="GO" id="GO:0003735">
    <property type="term" value="F:structural constituent of ribosome"/>
    <property type="evidence" value="ECO:0007669"/>
    <property type="project" value="InterPro"/>
</dbReference>
<dbReference type="InterPro" id="IPR036769">
    <property type="entry name" value="Ribosomal_uL11_C_sf"/>
</dbReference>
<organism evidence="12 13">
    <name type="scientific">Kroppenstedtia pulmonis</name>
    <dbReference type="NCBI Taxonomy" id="1380685"/>
    <lineage>
        <taxon>Bacteria</taxon>
        <taxon>Bacillati</taxon>
        <taxon>Bacillota</taxon>
        <taxon>Bacilli</taxon>
        <taxon>Bacillales</taxon>
        <taxon>Thermoactinomycetaceae</taxon>
        <taxon>Kroppenstedtia</taxon>
    </lineage>
</organism>
<evidence type="ECO:0000313" key="13">
    <source>
        <dbReference type="Proteomes" id="UP000503088"/>
    </source>
</evidence>
<dbReference type="PANTHER" id="PTHR11661:SF1">
    <property type="entry name" value="LARGE RIBOSOMAL SUBUNIT PROTEIN UL11M"/>
    <property type="match status" value="1"/>
</dbReference>
<evidence type="ECO:0000259" key="10">
    <source>
        <dbReference type="Pfam" id="PF00298"/>
    </source>
</evidence>
<evidence type="ECO:0000256" key="9">
    <source>
        <dbReference type="RuleBase" id="RU003979"/>
    </source>
</evidence>
<keyword evidence="3 7" id="KW-0699">rRNA-binding</keyword>
<dbReference type="SUPFAM" id="SSF54747">
    <property type="entry name" value="Ribosomal L11/L12e N-terminal domain"/>
    <property type="match status" value="1"/>
</dbReference>
<evidence type="ECO:0000256" key="4">
    <source>
        <dbReference type="ARBA" id="ARBA00022884"/>
    </source>
</evidence>
<accession>A0A7D4BGZ0</accession>
<proteinExistence type="inferred from homology"/>
<keyword evidence="4 7" id="KW-0694">RNA-binding</keyword>
<dbReference type="InterPro" id="IPR000911">
    <property type="entry name" value="Ribosomal_uL11"/>
</dbReference>
<evidence type="ECO:0000256" key="8">
    <source>
        <dbReference type="RuleBase" id="RU003978"/>
    </source>
</evidence>
<dbReference type="InterPro" id="IPR020784">
    <property type="entry name" value="Ribosomal_uL11_N"/>
</dbReference>
<dbReference type="HAMAP" id="MF_00736">
    <property type="entry name" value="Ribosomal_uL11"/>
    <property type="match status" value="1"/>
</dbReference>
<dbReference type="RefSeq" id="WP_173224230.1">
    <property type="nucleotide sequence ID" value="NZ_CP048104.1"/>
</dbReference>